<protein>
    <submittedName>
        <fullName evidence="1">Uncharacterized protein</fullName>
    </submittedName>
</protein>
<organism evidence="1 2">
    <name type="scientific">Pseudobutyrivibrio ruminis</name>
    <dbReference type="NCBI Taxonomy" id="46206"/>
    <lineage>
        <taxon>Bacteria</taxon>
        <taxon>Bacillati</taxon>
        <taxon>Bacillota</taxon>
        <taxon>Clostridia</taxon>
        <taxon>Lachnospirales</taxon>
        <taxon>Lachnospiraceae</taxon>
        <taxon>Pseudobutyrivibrio</taxon>
    </lineage>
</organism>
<proteinExistence type="predicted"/>
<accession>A0A2G3DUD5</accession>
<evidence type="ECO:0000313" key="2">
    <source>
        <dbReference type="Proteomes" id="UP000225889"/>
    </source>
</evidence>
<name>A0A2G3DUD5_9FIRM</name>
<gene>
    <name evidence="1" type="ORF">CSX01_09545</name>
</gene>
<reference evidence="1 2" key="1">
    <citation type="submission" date="2017-10" db="EMBL/GenBank/DDBJ databases">
        <title>Resolving the taxonomy of Roseburia spp., Eubacterium rectale and Agathobacter spp. through phylogenomic analysis.</title>
        <authorList>
            <person name="Sheridan P.O."/>
            <person name="Walker A.W."/>
            <person name="Duncan S.H."/>
            <person name="Scott K.P."/>
            <person name="Toole P.W.O."/>
            <person name="Luis P."/>
            <person name="Flint H.J."/>
        </authorList>
    </citation>
    <scope>NUCLEOTIDE SEQUENCE [LARGE SCALE GENOMIC DNA]</scope>
    <source>
        <strain evidence="1 2">JK626</strain>
    </source>
</reference>
<evidence type="ECO:0000313" key="1">
    <source>
        <dbReference type="EMBL" id="PHU34551.1"/>
    </source>
</evidence>
<dbReference type="AlphaFoldDB" id="A0A2G3DUD5"/>
<sequence length="391" mass="46003">MEIKDIYTEFGYRDFGPLMFGFCKWLEREIRAEDITKVFFLSRDGFFMKKVFDAVTVAEFDTHYLYASRRLLQVASICDKQTYENTVQTMYFPRTFKGSKLIKAWGCSTLLNEASVELKEKIINRNNLLDETEFKAFFEENRDEIIKNSLEEKRALIDYLKENSFEGKLAIVDIGWFGNMQNSLETILSNCDIDCEIYGYYLGVNPESNYFAKYKMRGFMFEPGKYEAFYKKEQFFENVLEVLFSAPHGSAAKYYYDGDEIKVQLEDSKYITTESFGNIKKIQDGAYEYCFDKVNGNNDIDEDTWEVSIHNIYRSLTYPKKKILDSVGELCLDEEEPVKLINARTTRYYIIHPKQFIRDFIDSYWKVGFMKKVIKLNLPYASILAKAKAMF</sequence>
<dbReference type="Proteomes" id="UP000225889">
    <property type="component" value="Unassembled WGS sequence"/>
</dbReference>
<dbReference type="EMBL" id="PDYF01000018">
    <property type="protein sequence ID" value="PHU34551.1"/>
    <property type="molecule type" value="Genomic_DNA"/>
</dbReference>
<comment type="caution">
    <text evidence="1">The sequence shown here is derived from an EMBL/GenBank/DDBJ whole genome shotgun (WGS) entry which is preliminary data.</text>
</comment>
<reference evidence="1 2" key="2">
    <citation type="submission" date="2017-10" db="EMBL/GenBank/DDBJ databases">
        <authorList>
            <person name="Banno H."/>
            <person name="Chua N.-H."/>
        </authorList>
    </citation>
    <scope>NUCLEOTIDE SEQUENCE [LARGE SCALE GENOMIC DNA]</scope>
    <source>
        <strain evidence="1 2">JK626</strain>
    </source>
</reference>